<dbReference type="OrthoDB" id="9924222at2"/>
<gene>
    <name evidence="1" type="ORF">NITMOv2_1277</name>
</gene>
<dbReference type="Proteomes" id="UP000069205">
    <property type="component" value="Chromosome"/>
</dbReference>
<dbReference type="STRING" id="42253.NITMOv2_1277"/>
<dbReference type="RefSeq" id="WP_053378993.1">
    <property type="nucleotide sequence ID" value="NZ_CP011801.1"/>
</dbReference>
<accession>A0A0K2G9T7</accession>
<keyword evidence="2" id="KW-1185">Reference proteome</keyword>
<evidence type="ECO:0000313" key="2">
    <source>
        <dbReference type="Proteomes" id="UP000069205"/>
    </source>
</evidence>
<evidence type="ECO:0000313" key="1">
    <source>
        <dbReference type="EMBL" id="ALA57705.1"/>
    </source>
</evidence>
<dbReference type="PATRIC" id="fig|42253.5.peg.1258"/>
<dbReference type="AlphaFoldDB" id="A0A0K2G9T7"/>
<dbReference type="KEGG" id="nmv:NITMOv2_1277"/>
<protein>
    <recommendedName>
        <fullName evidence="3">DprA winged helix domain-containing protein</fullName>
    </recommendedName>
</protein>
<organism evidence="1 2">
    <name type="scientific">Nitrospira moscoviensis</name>
    <dbReference type="NCBI Taxonomy" id="42253"/>
    <lineage>
        <taxon>Bacteria</taxon>
        <taxon>Pseudomonadati</taxon>
        <taxon>Nitrospirota</taxon>
        <taxon>Nitrospiria</taxon>
        <taxon>Nitrospirales</taxon>
        <taxon>Nitrospiraceae</taxon>
        <taxon>Nitrospira</taxon>
    </lineage>
</organism>
<proteinExistence type="predicted"/>
<name>A0A0K2G9T7_NITMO</name>
<evidence type="ECO:0008006" key="3">
    <source>
        <dbReference type="Google" id="ProtNLM"/>
    </source>
</evidence>
<dbReference type="EMBL" id="CP011801">
    <property type="protein sequence ID" value="ALA57705.1"/>
    <property type="molecule type" value="Genomic_DNA"/>
</dbReference>
<reference evidence="1 2" key="1">
    <citation type="journal article" date="2015" name="Proc. Natl. Acad. Sci. U.S.A.">
        <title>Expanded metabolic versatility of ubiquitous nitrite-oxidizing bacteria from the genus Nitrospira.</title>
        <authorList>
            <person name="Koch H."/>
            <person name="Lucker S."/>
            <person name="Albertsen M."/>
            <person name="Kitzinger K."/>
            <person name="Herbold C."/>
            <person name="Spieck E."/>
            <person name="Nielsen P.H."/>
            <person name="Wagner M."/>
            <person name="Daims H."/>
        </authorList>
    </citation>
    <scope>NUCLEOTIDE SEQUENCE [LARGE SCALE GENOMIC DNA]</scope>
    <source>
        <strain evidence="1 2">NSP M-1</strain>
    </source>
</reference>
<sequence length="76" mass="8147">MQMRLDKGNDASAVEHRLLGILREEGPQTLETLCALPGSSWAEVLLAVDRLSRTGAVAIGQLARCEYQVSLNGPAV</sequence>